<dbReference type="SMART" id="SM00646">
    <property type="entry name" value="Ami_3"/>
    <property type="match status" value="1"/>
</dbReference>
<feature type="signal peptide" evidence="2">
    <location>
        <begin position="1"/>
        <end position="25"/>
    </location>
</feature>
<dbReference type="GO" id="GO:0030288">
    <property type="term" value="C:outer membrane-bounded periplasmic space"/>
    <property type="evidence" value="ECO:0007669"/>
    <property type="project" value="TreeGrafter"/>
</dbReference>
<dbReference type="AlphaFoldDB" id="A0A1F8BMT8"/>
<feature type="domain" description="MurNAc-LAA" evidence="3">
    <location>
        <begin position="105"/>
        <end position="213"/>
    </location>
</feature>
<keyword evidence="2" id="KW-0732">Signal</keyword>
<proteinExistence type="predicted"/>
<dbReference type="CDD" id="cd02696">
    <property type="entry name" value="MurNAc-LAA"/>
    <property type="match status" value="1"/>
</dbReference>
<evidence type="ECO:0000313" key="5">
    <source>
        <dbReference type="Proteomes" id="UP000176725"/>
    </source>
</evidence>
<sequence>MKVMRKISFLLSLLFILLSTSIVFAKPPNPGGGNEDFVPILYSVCIDPGHGGSEVGSVNGSLKESTVNLEVANLLKNKLMNYGYNPGLIFMTRTDDSDKSNADRYNFCNSQKTAVLISIHHNGSSDSSVDYTSALYFKGEDKEIANYVTQNISQKLVLPNNGIRRYASGVLLKSKMPATISEGFFLTSSDEYNLIKNSDRLDQEAEALFSAINTFFGK</sequence>
<evidence type="ECO:0000256" key="2">
    <source>
        <dbReference type="SAM" id="SignalP"/>
    </source>
</evidence>
<dbReference type="PANTHER" id="PTHR30404">
    <property type="entry name" value="N-ACETYLMURAMOYL-L-ALANINE AMIDASE"/>
    <property type="match status" value="1"/>
</dbReference>
<dbReference type="EMBL" id="MGHH01000007">
    <property type="protein sequence ID" value="OGM64979.1"/>
    <property type="molecule type" value="Genomic_DNA"/>
</dbReference>
<dbReference type="SUPFAM" id="SSF53187">
    <property type="entry name" value="Zn-dependent exopeptidases"/>
    <property type="match status" value="1"/>
</dbReference>
<evidence type="ECO:0000259" key="3">
    <source>
        <dbReference type="SMART" id="SM00646"/>
    </source>
</evidence>
<dbReference type="STRING" id="1802521.A2893_04975"/>
<dbReference type="GO" id="GO:0008745">
    <property type="term" value="F:N-acetylmuramoyl-L-alanine amidase activity"/>
    <property type="evidence" value="ECO:0007669"/>
    <property type="project" value="InterPro"/>
</dbReference>
<reference evidence="4 5" key="1">
    <citation type="journal article" date="2016" name="Nat. Commun.">
        <title>Thousands of microbial genomes shed light on interconnected biogeochemical processes in an aquifer system.</title>
        <authorList>
            <person name="Anantharaman K."/>
            <person name="Brown C.T."/>
            <person name="Hug L.A."/>
            <person name="Sharon I."/>
            <person name="Castelle C.J."/>
            <person name="Probst A.J."/>
            <person name="Thomas B.C."/>
            <person name="Singh A."/>
            <person name="Wilkins M.J."/>
            <person name="Karaoz U."/>
            <person name="Brodie E.L."/>
            <person name="Williams K.H."/>
            <person name="Hubbard S.S."/>
            <person name="Banfield J.F."/>
        </authorList>
    </citation>
    <scope>NUCLEOTIDE SEQUENCE [LARGE SCALE GENOMIC DNA]</scope>
</reference>
<dbReference type="Proteomes" id="UP000176725">
    <property type="component" value="Unassembled WGS sequence"/>
</dbReference>
<name>A0A1F8BMT8_9BACT</name>
<keyword evidence="1" id="KW-0378">Hydrolase</keyword>
<protein>
    <recommendedName>
        <fullName evidence="3">MurNAc-LAA domain-containing protein</fullName>
    </recommendedName>
</protein>
<organism evidence="4 5">
    <name type="scientific">Candidatus Woesebacteria bacterium RIFCSPLOWO2_01_FULL_39_25</name>
    <dbReference type="NCBI Taxonomy" id="1802521"/>
    <lineage>
        <taxon>Bacteria</taxon>
        <taxon>Candidatus Woeseibacteriota</taxon>
    </lineage>
</organism>
<dbReference type="Pfam" id="PF01520">
    <property type="entry name" value="Amidase_3"/>
    <property type="match status" value="1"/>
</dbReference>
<dbReference type="InterPro" id="IPR002508">
    <property type="entry name" value="MurNAc-LAA_cat"/>
</dbReference>
<dbReference type="GO" id="GO:0009253">
    <property type="term" value="P:peptidoglycan catabolic process"/>
    <property type="evidence" value="ECO:0007669"/>
    <property type="project" value="InterPro"/>
</dbReference>
<dbReference type="Gene3D" id="3.40.630.40">
    <property type="entry name" value="Zn-dependent exopeptidases"/>
    <property type="match status" value="1"/>
</dbReference>
<comment type="caution">
    <text evidence="4">The sequence shown here is derived from an EMBL/GenBank/DDBJ whole genome shotgun (WGS) entry which is preliminary data.</text>
</comment>
<gene>
    <name evidence="4" type="ORF">A2893_04975</name>
</gene>
<evidence type="ECO:0000256" key="1">
    <source>
        <dbReference type="ARBA" id="ARBA00022801"/>
    </source>
</evidence>
<feature type="chain" id="PRO_5009535046" description="MurNAc-LAA domain-containing protein" evidence="2">
    <location>
        <begin position="26"/>
        <end position="218"/>
    </location>
</feature>
<accession>A0A1F8BMT8</accession>
<evidence type="ECO:0000313" key="4">
    <source>
        <dbReference type="EMBL" id="OGM64979.1"/>
    </source>
</evidence>
<dbReference type="InterPro" id="IPR050695">
    <property type="entry name" value="N-acetylmuramoyl_amidase_3"/>
</dbReference>
<dbReference type="PANTHER" id="PTHR30404:SF0">
    <property type="entry name" value="N-ACETYLMURAMOYL-L-ALANINE AMIDASE AMIC"/>
    <property type="match status" value="1"/>
</dbReference>